<accession>A0AA92HBA0</accession>
<keyword evidence="14" id="KW-0175">Coiled coil</keyword>
<dbReference type="InterPro" id="IPR022642">
    <property type="entry name" value="CheR_C"/>
</dbReference>
<dbReference type="SUPFAM" id="SSF52738">
    <property type="entry name" value="Methylesterase CheB, C-terminal domain"/>
    <property type="match status" value="1"/>
</dbReference>
<keyword evidence="7" id="KW-0489">Methyltransferase</keyword>
<evidence type="ECO:0000256" key="14">
    <source>
        <dbReference type="SAM" id="Coils"/>
    </source>
</evidence>
<dbReference type="GO" id="GO:0032259">
    <property type="term" value="P:methylation"/>
    <property type="evidence" value="ECO:0007669"/>
    <property type="project" value="UniProtKB-KW"/>
</dbReference>
<dbReference type="InterPro" id="IPR000014">
    <property type="entry name" value="PAS"/>
</dbReference>
<dbReference type="InterPro" id="IPR035965">
    <property type="entry name" value="PAS-like_dom_sf"/>
</dbReference>
<dbReference type="GO" id="GO:0006935">
    <property type="term" value="P:chemotaxis"/>
    <property type="evidence" value="ECO:0007669"/>
    <property type="project" value="InterPro"/>
</dbReference>
<feature type="domain" description="CheR-type methyltransferase" evidence="17">
    <location>
        <begin position="172"/>
        <end position="425"/>
    </location>
</feature>
<dbReference type="InterPro" id="IPR000673">
    <property type="entry name" value="Sig_transdc_resp-reg_Me-estase"/>
</dbReference>
<dbReference type="GO" id="GO:0008984">
    <property type="term" value="F:protein-glutamate methylesterase activity"/>
    <property type="evidence" value="ECO:0007669"/>
    <property type="project" value="InterPro"/>
</dbReference>
<dbReference type="GO" id="GO:0008983">
    <property type="term" value="F:protein-glutamate O-methyltransferase activity"/>
    <property type="evidence" value="ECO:0007669"/>
    <property type="project" value="UniProtKB-EC"/>
</dbReference>
<dbReference type="Pfam" id="PF03705">
    <property type="entry name" value="CheR_N"/>
    <property type="match status" value="1"/>
</dbReference>
<keyword evidence="9" id="KW-0949">S-adenosyl-L-methionine</keyword>
<dbReference type="GO" id="GO:0000156">
    <property type="term" value="F:phosphorelay response regulator activity"/>
    <property type="evidence" value="ECO:0007669"/>
    <property type="project" value="InterPro"/>
</dbReference>
<dbReference type="EMBL" id="QDFR01000001">
    <property type="protein sequence ID" value="PVE57336.1"/>
    <property type="molecule type" value="Genomic_DNA"/>
</dbReference>
<keyword evidence="6" id="KW-0597">Phosphoprotein</keyword>
<dbReference type="Pfam" id="PF13596">
    <property type="entry name" value="PAS_10"/>
    <property type="match status" value="1"/>
</dbReference>
<dbReference type="InterPro" id="IPR000780">
    <property type="entry name" value="CheR_MeTrfase"/>
</dbReference>
<evidence type="ECO:0000256" key="12">
    <source>
        <dbReference type="ARBA" id="ARBA00022840"/>
    </source>
</evidence>
<protein>
    <recommendedName>
        <fullName evidence="5">Blue-light-activated histidine kinase</fullName>
        <ecNumber evidence="4">2.1.1.80</ecNumber>
        <ecNumber evidence="3">2.7.13.3</ecNumber>
    </recommendedName>
</protein>
<evidence type="ECO:0000256" key="3">
    <source>
        <dbReference type="ARBA" id="ARBA00012438"/>
    </source>
</evidence>
<evidence type="ECO:0000256" key="7">
    <source>
        <dbReference type="ARBA" id="ARBA00022603"/>
    </source>
</evidence>
<dbReference type="GO" id="GO:0005737">
    <property type="term" value="C:cytoplasm"/>
    <property type="evidence" value="ECO:0007669"/>
    <property type="project" value="InterPro"/>
</dbReference>
<comment type="catalytic activity">
    <reaction evidence="1">
        <text>ATP + protein L-histidine = ADP + protein N-phospho-L-histidine.</text>
        <dbReference type="EC" id="2.7.13.3"/>
    </reaction>
</comment>
<reference evidence="18 19" key="1">
    <citation type="submission" date="2018-04" db="EMBL/GenBank/DDBJ databases">
        <authorList>
            <person name="Hagen T."/>
        </authorList>
    </citation>
    <scope>NUCLEOTIDE SEQUENCE [LARGE SCALE GENOMIC DNA]</scope>
    <source>
        <strain evidence="18 19">TPD7009</strain>
    </source>
</reference>
<evidence type="ECO:0000256" key="15">
    <source>
        <dbReference type="SAM" id="MobiDB-lite"/>
    </source>
</evidence>
<dbReference type="Gene3D" id="3.40.50.150">
    <property type="entry name" value="Vaccinia Virus protein VP39"/>
    <property type="match status" value="1"/>
</dbReference>
<comment type="caution">
    <text evidence="18">The sequence shown here is derived from an EMBL/GenBank/DDBJ whole genome shotgun (WGS) entry which is preliminary data.</text>
</comment>
<dbReference type="SMART" id="SM00091">
    <property type="entry name" value="PAS"/>
    <property type="match status" value="2"/>
</dbReference>
<comment type="caution">
    <text evidence="13">Lacks conserved residue(s) required for the propagation of feature annotation.</text>
</comment>
<evidence type="ECO:0000256" key="13">
    <source>
        <dbReference type="PROSITE-ProRule" id="PRU00050"/>
    </source>
</evidence>
<name>A0AA92HBA0_RHIRH</name>
<feature type="region of interest" description="Disordered" evidence="15">
    <location>
        <begin position="451"/>
        <end position="477"/>
    </location>
</feature>
<dbReference type="InterPro" id="IPR036804">
    <property type="entry name" value="CheR_N_sf"/>
</dbReference>
<dbReference type="PANTHER" id="PTHR24422">
    <property type="entry name" value="CHEMOTAXIS PROTEIN METHYLTRANSFERASE"/>
    <property type="match status" value="1"/>
</dbReference>
<gene>
    <name evidence="18" type="ORF">DC430_01200</name>
</gene>
<dbReference type="PANTHER" id="PTHR24422:SF27">
    <property type="entry name" value="PROTEIN-GLUTAMATE O-METHYLTRANSFERASE"/>
    <property type="match status" value="1"/>
</dbReference>
<dbReference type="InterPro" id="IPR011102">
    <property type="entry name" value="Sig_transdc_His_kinase_HWE"/>
</dbReference>
<proteinExistence type="predicted"/>
<dbReference type="Gene3D" id="1.10.155.10">
    <property type="entry name" value="Chemotaxis receptor methyltransferase CheR, N-terminal domain"/>
    <property type="match status" value="1"/>
</dbReference>
<dbReference type="Pfam" id="PF07536">
    <property type="entry name" value="HWE_HK"/>
    <property type="match status" value="1"/>
</dbReference>
<evidence type="ECO:0000256" key="10">
    <source>
        <dbReference type="ARBA" id="ARBA00022741"/>
    </source>
</evidence>
<dbReference type="SUPFAM" id="SSF55785">
    <property type="entry name" value="PYP-like sensor domain (PAS domain)"/>
    <property type="match status" value="2"/>
</dbReference>
<dbReference type="InterPro" id="IPR050903">
    <property type="entry name" value="Bact_Chemotaxis_MeTrfase"/>
</dbReference>
<feature type="coiled-coil region" evidence="14">
    <location>
        <begin position="609"/>
        <end position="682"/>
    </location>
</feature>
<dbReference type="SUPFAM" id="SSF47757">
    <property type="entry name" value="Chemotaxis receptor methyltransferase CheR, N-terminal domain"/>
    <property type="match status" value="1"/>
</dbReference>
<evidence type="ECO:0000313" key="19">
    <source>
        <dbReference type="Proteomes" id="UP000244335"/>
    </source>
</evidence>
<dbReference type="EC" id="2.1.1.80" evidence="4"/>
<evidence type="ECO:0000313" key="18">
    <source>
        <dbReference type="EMBL" id="PVE57336.1"/>
    </source>
</evidence>
<evidence type="ECO:0000256" key="5">
    <source>
        <dbReference type="ARBA" id="ARBA00021740"/>
    </source>
</evidence>
<evidence type="ECO:0000259" key="17">
    <source>
        <dbReference type="PROSITE" id="PS50123"/>
    </source>
</evidence>
<dbReference type="GO" id="GO:0004673">
    <property type="term" value="F:protein histidine kinase activity"/>
    <property type="evidence" value="ECO:0007669"/>
    <property type="project" value="UniProtKB-EC"/>
</dbReference>
<dbReference type="GO" id="GO:0005524">
    <property type="term" value="F:ATP binding"/>
    <property type="evidence" value="ECO:0007669"/>
    <property type="project" value="UniProtKB-KW"/>
</dbReference>
<evidence type="ECO:0000256" key="4">
    <source>
        <dbReference type="ARBA" id="ARBA00012534"/>
    </source>
</evidence>
<dbReference type="EC" id="2.7.13.3" evidence="3"/>
<comment type="catalytic activity">
    <reaction evidence="2">
        <text>L-glutamyl-[protein] + S-adenosyl-L-methionine = [protein]-L-glutamate 5-O-methyl ester + S-adenosyl-L-homocysteine</text>
        <dbReference type="Rhea" id="RHEA:24452"/>
        <dbReference type="Rhea" id="RHEA-COMP:10208"/>
        <dbReference type="Rhea" id="RHEA-COMP:10311"/>
        <dbReference type="ChEBI" id="CHEBI:29973"/>
        <dbReference type="ChEBI" id="CHEBI:57856"/>
        <dbReference type="ChEBI" id="CHEBI:59789"/>
        <dbReference type="ChEBI" id="CHEBI:82795"/>
        <dbReference type="EC" id="2.1.1.80"/>
    </reaction>
</comment>
<dbReference type="Gene3D" id="1.10.287.620">
    <property type="entry name" value="Helix Hairpins"/>
    <property type="match status" value="1"/>
</dbReference>
<keyword evidence="10" id="KW-0547">Nucleotide-binding</keyword>
<dbReference type="PRINTS" id="PR00996">
    <property type="entry name" value="CHERMTFRASE"/>
</dbReference>
<dbReference type="InterPro" id="IPR029063">
    <property type="entry name" value="SAM-dependent_MTases_sf"/>
</dbReference>
<sequence length="1115" mass="124332">MFSSAEVPTGLAFVVVQHLDPHHESMLAELIGRHTALSVKQCQGGERIQPDTVFIIPPGHGLSISNGTLELTNFAQPRGLRRPIDDFFVSLANDQNGNAACVILSGTGADGSTGLRAVKENGGLCVAQEPETAKYDGMPLAAAGTGLVDFIQPPDKILACIAGFFFRRTKVLADEQPSLVEDHIDELCKTLRTSVGHDFSGYKKTTFVRRIERRMHVLGIERAREYLHRLQRDQDECEALFRDLLINVTRFFRDREFFDVLRDRAIRPLLQSQEARDGGVRVWVPGCSSGEEAYSIAMLFAEAARELQILCDVQIFATDIDESMLQIARSGSYPNAALADIPAALHERYIIPHKDRFNFVGQIRDMIRFSGHSLVKDPPFSKIDLISCRNLLIYFDDKLQKTIMPLFHYALRPGGFLFLGPSESVGRFETVFASIDQKARLFERLPGLPTYPIPLPGGRQDQGRRPGGSDVQHDAARSDDETVVSRLLERYVPASMLLDQEGQIMAAFGKLSRFFDFPVSRSNETSAASLARPGVKEQIGPLLRQAHSAKKRVISSKVEVITEFGSLTTDIICDPVDDDRFLLVFQDAGQFTPLEESDLISLEPSNGHVEALERELRSAKHRLRSATEELETANEELKSSNEEMMSMNEELQSTNEELTTVNDELKNKIEQLTIANTDLRNFFDSTNLAIIVLDRNLRVRSFTRAATEIFPLQASDRGRPISDVTTRLLTPDYLDHVRHVMDEGVDYQDTVWHEETRKTFTLRILPYKTTDGTITGATIVMTDISHAVSVETQLQREQNRHELAVEAAGIGVWEYLPERQEFLLGGSTRELLQAQSDHLSKQDFLAKIRQDDRIQVLEALQQAEKDHGGFDLTTELASAQGSRWIKVFGRYVGDTDSPRIIGVTVDVTAEYRLAETRELMLNEMNHRVKNLFAMIGGILRMAARKHDTVQSLVADVEGRILALGNAHSLASNQKRTGPVEIAELVKTILAPYEQKGGIKISQGSLPIPAKCITPLTLILHEWSTNALKYGALGQSQGKLNVSWNEDNENIYLLWNETIGKPVVAFGEKGFGTLLLSSAARQLGGAIDTKLEGSELHHILTLPRSVLNDTQIGTHR</sequence>
<dbReference type="SUPFAM" id="SSF53335">
    <property type="entry name" value="S-adenosyl-L-methionine-dependent methyltransferases"/>
    <property type="match status" value="1"/>
</dbReference>
<evidence type="ECO:0000256" key="6">
    <source>
        <dbReference type="ARBA" id="ARBA00022553"/>
    </source>
</evidence>
<evidence type="ECO:0000256" key="8">
    <source>
        <dbReference type="ARBA" id="ARBA00022679"/>
    </source>
</evidence>
<dbReference type="InterPro" id="IPR022641">
    <property type="entry name" value="CheR_N"/>
</dbReference>
<dbReference type="SMART" id="SM00911">
    <property type="entry name" value="HWE_HK"/>
    <property type="match status" value="1"/>
</dbReference>
<dbReference type="AlphaFoldDB" id="A0AA92HBA0"/>
<keyword evidence="8" id="KW-0808">Transferase</keyword>
<dbReference type="Gene3D" id="3.40.50.180">
    <property type="entry name" value="Methylesterase CheB, C-terminal domain"/>
    <property type="match status" value="1"/>
</dbReference>
<dbReference type="PROSITE" id="PS50123">
    <property type="entry name" value="CHER"/>
    <property type="match status" value="1"/>
</dbReference>
<keyword evidence="12" id="KW-0067">ATP-binding</keyword>
<evidence type="ECO:0000259" key="16">
    <source>
        <dbReference type="PROSITE" id="PS50122"/>
    </source>
</evidence>
<evidence type="ECO:0000256" key="11">
    <source>
        <dbReference type="ARBA" id="ARBA00022777"/>
    </source>
</evidence>
<dbReference type="InterPro" id="IPR035909">
    <property type="entry name" value="CheB_C"/>
</dbReference>
<evidence type="ECO:0000256" key="9">
    <source>
        <dbReference type="ARBA" id="ARBA00022691"/>
    </source>
</evidence>
<evidence type="ECO:0000256" key="2">
    <source>
        <dbReference type="ARBA" id="ARBA00001541"/>
    </source>
</evidence>
<keyword evidence="11" id="KW-0418">Kinase</keyword>
<dbReference type="PROSITE" id="PS50122">
    <property type="entry name" value="CHEB"/>
    <property type="match status" value="1"/>
</dbReference>
<dbReference type="CDD" id="cd16434">
    <property type="entry name" value="CheB-CheR_fusion"/>
    <property type="match status" value="1"/>
</dbReference>
<dbReference type="Proteomes" id="UP000244335">
    <property type="component" value="Unassembled WGS sequence"/>
</dbReference>
<dbReference type="Pfam" id="PF01339">
    <property type="entry name" value="CheB_methylest"/>
    <property type="match status" value="1"/>
</dbReference>
<organism evidence="18 19">
    <name type="scientific">Rhizobium rhizogenes</name>
    <name type="common">Agrobacterium rhizogenes</name>
    <dbReference type="NCBI Taxonomy" id="359"/>
    <lineage>
        <taxon>Bacteria</taxon>
        <taxon>Pseudomonadati</taxon>
        <taxon>Pseudomonadota</taxon>
        <taxon>Alphaproteobacteria</taxon>
        <taxon>Hyphomicrobiales</taxon>
        <taxon>Rhizobiaceae</taxon>
        <taxon>Rhizobium/Agrobacterium group</taxon>
        <taxon>Rhizobium</taxon>
    </lineage>
</organism>
<dbReference type="Pfam" id="PF01739">
    <property type="entry name" value="CheR"/>
    <property type="match status" value="1"/>
</dbReference>
<dbReference type="SMART" id="SM00138">
    <property type="entry name" value="MeTrc"/>
    <property type="match status" value="1"/>
</dbReference>
<evidence type="ECO:0000256" key="1">
    <source>
        <dbReference type="ARBA" id="ARBA00000085"/>
    </source>
</evidence>
<dbReference type="CDD" id="cd02440">
    <property type="entry name" value="AdoMet_MTases"/>
    <property type="match status" value="1"/>
</dbReference>
<dbReference type="Gene3D" id="3.30.450.20">
    <property type="entry name" value="PAS domain"/>
    <property type="match status" value="3"/>
</dbReference>
<feature type="domain" description="CheB-type methylesterase" evidence="16">
    <location>
        <begin position="14"/>
        <end position="161"/>
    </location>
</feature>